<accession>A0A9W4GUY6</accession>
<dbReference type="Proteomes" id="UP001152519">
    <property type="component" value="Unassembled WGS sequence"/>
</dbReference>
<organism evidence="2 3">
    <name type="scientific">Actinacidiphila cocklensis</name>
    <dbReference type="NCBI Taxonomy" id="887465"/>
    <lineage>
        <taxon>Bacteria</taxon>
        <taxon>Bacillati</taxon>
        <taxon>Actinomycetota</taxon>
        <taxon>Actinomycetes</taxon>
        <taxon>Kitasatosporales</taxon>
        <taxon>Streptomycetaceae</taxon>
        <taxon>Actinacidiphila</taxon>
    </lineage>
</organism>
<reference evidence="2" key="1">
    <citation type="submission" date="2021-05" db="EMBL/GenBank/DDBJ databases">
        <authorList>
            <person name="Arsene-Ploetze F."/>
        </authorList>
    </citation>
    <scope>NUCLEOTIDE SEQUENCE</scope>
    <source>
        <strain evidence="2">DSM 42138</strain>
    </source>
</reference>
<gene>
    <name evidence="2" type="ORF">SCOCK_730011</name>
</gene>
<keyword evidence="1" id="KW-0472">Membrane</keyword>
<keyword evidence="3" id="KW-1185">Reference proteome</keyword>
<feature type="transmembrane region" description="Helical" evidence="1">
    <location>
        <begin position="46"/>
        <end position="64"/>
    </location>
</feature>
<sequence>MMRRLRAFGAFWYDFVVGDDWRIALGVVLALGATAALVAAGVNAWWLPPAAVVALLALSLHRAVRR</sequence>
<evidence type="ECO:0000256" key="1">
    <source>
        <dbReference type="SAM" id="Phobius"/>
    </source>
</evidence>
<feature type="transmembrane region" description="Helical" evidence="1">
    <location>
        <begin position="21"/>
        <end position="40"/>
    </location>
</feature>
<evidence type="ECO:0000313" key="2">
    <source>
        <dbReference type="EMBL" id="CAG6398684.1"/>
    </source>
</evidence>
<keyword evidence="1" id="KW-1133">Transmembrane helix</keyword>
<keyword evidence="1" id="KW-0812">Transmembrane</keyword>
<evidence type="ECO:0000313" key="3">
    <source>
        <dbReference type="Proteomes" id="UP001152519"/>
    </source>
</evidence>
<dbReference type="EMBL" id="CAJSLV010000107">
    <property type="protein sequence ID" value="CAG6398684.1"/>
    <property type="molecule type" value="Genomic_DNA"/>
</dbReference>
<dbReference type="AlphaFoldDB" id="A0A9W4GUY6"/>
<comment type="caution">
    <text evidence="2">The sequence shown here is derived from an EMBL/GenBank/DDBJ whole genome shotgun (WGS) entry which is preliminary data.</text>
</comment>
<proteinExistence type="predicted"/>
<name>A0A9W4GUY6_9ACTN</name>
<protein>
    <submittedName>
        <fullName evidence="2">Uncharacterized protein</fullName>
    </submittedName>
</protein>